<dbReference type="PANTHER" id="PTHR30086">
    <property type="entry name" value="ARGININE EXPORTER PROTEIN ARGO"/>
    <property type="match status" value="1"/>
</dbReference>
<evidence type="ECO:0000256" key="2">
    <source>
        <dbReference type="ARBA" id="ARBA00022475"/>
    </source>
</evidence>
<dbReference type="GO" id="GO:0015171">
    <property type="term" value="F:amino acid transmembrane transporter activity"/>
    <property type="evidence" value="ECO:0007669"/>
    <property type="project" value="TreeGrafter"/>
</dbReference>
<dbReference type="Pfam" id="PF01810">
    <property type="entry name" value="LysE"/>
    <property type="match status" value="1"/>
</dbReference>
<name>A0A090IFL9_9GAMM</name>
<evidence type="ECO:0000313" key="9">
    <source>
        <dbReference type="Proteomes" id="UP000182660"/>
    </source>
</evidence>
<dbReference type="EMBL" id="FPLD01000040">
    <property type="protein sequence ID" value="SGY91471.1"/>
    <property type="molecule type" value="Genomic_DNA"/>
</dbReference>
<feature type="transmembrane region" description="Helical" evidence="6">
    <location>
        <begin position="141"/>
        <end position="170"/>
    </location>
</feature>
<accession>A0A090IFL9</accession>
<keyword evidence="3 6" id="KW-0812">Transmembrane</keyword>
<dbReference type="HOGENOM" id="CLU_079569_2_3_6"/>
<reference evidence="7 10" key="1">
    <citation type="submission" date="2016-11" db="EMBL/GenBank/DDBJ databases">
        <authorList>
            <person name="Jaros S."/>
            <person name="Januszkiewicz K."/>
            <person name="Wedrychowicz H."/>
        </authorList>
    </citation>
    <scope>NUCLEOTIDE SEQUENCE [LARGE SCALE GENOMIC DNA]</scope>
    <source>
        <strain evidence="7">NVI 5450</strain>
    </source>
</reference>
<dbReference type="Proteomes" id="UP000182660">
    <property type="component" value="Unassembled WGS sequence"/>
</dbReference>
<dbReference type="InterPro" id="IPR001123">
    <property type="entry name" value="LeuE-type"/>
</dbReference>
<dbReference type="PANTHER" id="PTHR30086:SF20">
    <property type="entry name" value="ARGININE EXPORTER PROTEIN ARGO-RELATED"/>
    <property type="match status" value="1"/>
</dbReference>
<proteinExistence type="predicted"/>
<dbReference type="RefSeq" id="WP_045109978.1">
    <property type="nucleotide sequence ID" value="NZ_CAWQZC010000054.1"/>
</dbReference>
<gene>
    <name evidence="8" type="ORF">MT2528_4504</name>
    <name evidence="7" type="ORF">NVI5450_1251</name>
</gene>
<feature type="transmembrane region" description="Helical" evidence="6">
    <location>
        <begin position="68"/>
        <end position="89"/>
    </location>
</feature>
<dbReference type="Proteomes" id="UP000183794">
    <property type="component" value="Unassembled WGS sequence"/>
</dbReference>
<dbReference type="OrthoDB" id="9804822at2"/>
<keyword evidence="9" id="KW-1185">Reference proteome</keyword>
<feature type="transmembrane region" description="Helical" evidence="6">
    <location>
        <begin position="6"/>
        <end position="26"/>
    </location>
</feature>
<keyword evidence="2" id="KW-1003">Cell membrane</keyword>
<dbReference type="GO" id="GO:0005886">
    <property type="term" value="C:plasma membrane"/>
    <property type="evidence" value="ECO:0007669"/>
    <property type="project" value="UniProtKB-SubCell"/>
</dbReference>
<dbReference type="PIRSF" id="PIRSF006324">
    <property type="entry name" value="LeuE"/>
    <property type="match status" value="1"/>
</dbReference>
<reference evidence="8 9" key="2">
    <citation type="submission" date="2016-11" db="EMBL/GenBank/DDBJ databases">
        <authorList>
            <person name="Klemetsen T."/>
        </authorList>
    </citation>
    <scope>NUCLEOTIDE SEQUENCE [LARGE SCALE GENOMIC DNA]</scope>
    <source>
        <strain evidence="8">MT 2528</strain>
    </source>
</reference>
<evidence type="ECO:0000256" key="5">
    <source>
        <dbReference type="ARBA" id="ARBA00023136"/>
    </source>
</evidence>
<evidence type="ECO:0000256" key="3">
    <source>
        <dbReference type="ARBA" id="ARBA00022692"/>
    </source>
</evidence>
<evidence type="ECO:0000313" key="10">
    <source>
        <dbReference type="Proteomes" id="UP000183794"/>
    </source>
</evidence>
<protein>
    <submittedName>
        <fullName evidence="7">Probable transporter, LysE family protein</fullName>
    </submittedName>
</protein>
<evidence type="ECO:0000313" key="7">
    <source>
        <dbReference type="EMBL" id="SGY91471.1"/>
    </source>
</evidence>
<evidence type="ECO:0000256" key="4">
    <source>
        <dbReference type="ARBA" id="ARBA00022989"/>
    </source>
</evidence>
<feature type="transmembrane region" description="Helical" evidence="6">
    <location>
        <begin position="38"/>
        <end position="62"/>
    </location>
</feature>
<dbReference type="EMBL" id="FPLJ01000132">
    <property type="protein sequence ID" value="SGZ02912.1"/>
    <property type="molecule type" value="Genomic_DNA"/>
</dbReference>
<feature type="transmembrane region" description="Helical" evidence="6">
    <location>
        <begin position="110"/>
        <end position="135"/>
    </location>
</feature>
<sequence>MENYLMYVVVAALTIVSPGPGVILTINNAIQRRASNTLSGIFGIATGVLTVSVLSATSIGVILATSAAAFTVVKLIGAAYLIYLGIKMWGAQVPLSAHIELKEKSNAKCYIEGLSLTLSNPKPILFFMSLFPQFIDSHGSYIAQFITLSLTFCCLVIAIHSGYVFLARFAKNKLLEPKGRRALNKVSGSVFMCFGVGLAASSK</sequence>
<evidence type="ECO:0000256" key="1">
    <source>
        <dbReference type="ARBA" id="ARBA00004651"/>
    </source>
</evidence>
<comment type="subcellular location">
    <subcellularLocation>
        <location evidence="1">Cell membrane</location>
        <topology evidence="1">Multi-pass membrane protein</topology>
    </subcellularLocation>
</comment>
<evidence type="ECO:0000313" key="8">
    <source>
        <dbReference type="EMBL" id="SGZ02912.1"/>
    </source>
</evidence>
<keyword evidence="5 6" id="KW-0472">Membrane</keyword>
<dbReference type="GeneID" id="61294993"/>
<dbReference type="STRING" id="80854.MVIS_1688"/>
<dbReference type="KEGG" id="mvs:MVIS_1688"/>
<evidence type="ECO:0000256" key="6">
    <source>
        <dbReference type="SAM" id="Phobius"/>
    </source>
</evidence>
<organism evidence="7 10">
    <name type="scientific">Moritella viscosa</name>
    <dbReference type="NCBI Taxonomy" id="80854"/>
    <lineage>
        <taxon>Bacteria</taxon>
        <taxon>Pseudomonadati</taxon>
        <taxon>Pseudomonadota</taxon>
        <taxon>Gammaproteobacteria</taxon>
        <taxon>Alteromonadales</taxon>
        <taxon>Moritellaceae</taxon>
        <taxon>Moritella</taxon>
    </lineage>
</organism>
<dbReference type="AlphaFoldDB" id="A0A090IFL9"/>
<keyword evidence="4 6" id="KW-1133">Transmembrane helix</keyword>
<dbReference type="PATRIC" id="fig|80854.5.peg.1796"/>